<protein>
    <submittedName>
        <fullName evidence="2">HD domain-containing protein</fullName>
    </submittedName>
</protein>
<dbReference type="EMBL" id="JAHLFS010000050">
    <property type="protein sequence ID" value="MBU3851811.1"/>
    <property type="molecule type" value="Genomic_DNA"/>
</dbReference>
<proteinExistence type="predicted"/>
<evidence type="ECO:0000259" key="1">
    <source>
        <dbReference type="SMART" id="SM00471"/>
    </source>
</evidence>
<evidence type="ECO:0000313" key="3">
    <source>
        <dbReference type="Proteomes" id="UP000777303"/>
    </source>
</evidence>
<dbReference type="CDD" id="cd00077">
    <property type="entry name" value="HDc"/>
    <property type="match status" value="1"/>
</dbReference>
<evidence type="ECO:0000313" key="2">
    <source>
        <dbReference type="EMBL" id="MBU3851811.1"/>
    </source>
</evidence>
<organism evidence="2 3">
    <name type="scientific">Candidatus Paralactobacillus gallistercoris</name>
    <dbReference type="NCBI Taxonomy" id="2838724"/>
    <lineage>
        <taxon>Bacteria</taxon>
        <taxon>Bacillati</taxon>
        <taxon>Bacillota</taxon>
        <taxon>Bacilli</taxon>
        <taxon>Lactobacillales</taxon>
        <taxon>Lactobacillaceae</taxon>
        <taxon>Lactobacillus</taxon>
    </lineage>
</organism>
<gene>
    <name evidence="2" type="ORF">H9901_03835</name>
</gene>
<dbReference type="Gene3D" id="1.20.58.1910">
    <property type="match status" value="1"/>
</dbReference>
<comment type="caution">
    <text evidence="2">The sequence shown here is derived from an EMBL/GenBank/DDBJ whole genome shotgun (WGS) entry which is preliminary data.</text>
</comment>
<dbReference type="Proteomes" id="UP000777303">
    <property type="component" value="Unassembled WGS sequence"/>
</dbReference>
<reference evidence="2" key="1">
    <citation type="journal article" date="2021" name="PeerJ">
        <title>Extensive microbial diversity within the chicken gut microbiome revealed by metagenomics and culture.</title>
        <authorList>
            <person name="Gilroy R."/>
            <person name="Ravi A."/>
            <person name="Getino M."/>
            <person name="Pursley I."/>
            <person name="Horton D.L."/>
            <person name="Alikhan N.F."/>
            <person name="Baker D."/>
            <person name="Gharbi K."/>
            <person name="Hall N."/>
            <person name="Watson M."/>
            <person name="Adriaenssens E.M."/>
            <person name="Foster-Nyarko E."/>
            <person name="Jarju S."/>
            <person name="Secka A."/>
            <person name="Antonio M."/>
            <person name="Oren A."/>
            <person name="Chaudhuri R.R."/>
            <person name="La Ragione R."/>
            <person name="Hildebrand F."/>
            <person name="Pallen M.J."/>
        </authorList>
    </citation>
    <scope>NUCLEOTIDE SEQUENCE</scope>
    <source>
        <strain evidence="2">F6-6636</strain>
    </source>
</reference>
<dbReference type="InterPro" id="IPR003607">
    <property type="entry name" value="HD/PDEase_dom"/>
</dbReference>
<dbReference type="InterPro" id="IPR006674">
    <property type="entry name" value="HD_domain"/>
</dbReference>
<dbReference type="AlphaFoldDB" id="A0A948TJR8"/>
<dbReference type="Gene3D" id="1.10.472.50">
    <property type="entry name" value="HD-domain/PDEase-like"/>
    <property type="match status" value="1"/>
</dbReference>
<accession>A0A948TJR8</accession>
<reference evidence="2" key="2">
    <citation type="submission" date="2021-04" db="EMBL/GenBank/DDBJ databases">
        <authorList>
            <person name="Gilroy R."/>
        </authorList>
    </citation>
    <scope>NUCLEOTIDE SEQUENCE</scope>
    <source>
        <strain evidence="2">F6-6636</strain>
    </source>
</reference>
<dbReference type="SUPFAM" id="SSF109604">
    <property type="entry name" value="HD-domain/PDEase-like"/>
    <property type="match status" value="1"/>
</dbReference>
<dbReference type="Pfam" id="PF01966">
    <property type="entry name" value="HD"/>
    <property type="match status" value="1"/>
</dbReference>
<dbReference type="PANTHER" id="PTHR33594">
    <property type="entry name" value="SUPERFAMILY HYDROLASE, PUTATIVE (AFU_ORTHOLOGUE AFUA_1G03035)-RELATED"/>
    <property type="match status" value="1"/>
</dbReference>
<dbReference type="PANTHER" id="PTHR33594:SF1">
    <property type="entry name" value="HD_PDEASE DOMAIN-CONTAINING PROTEIN"/>
    <property type="match status" value="1"/>
</dbReference>
<sequence>MNEELIDSAQMLAKRYLKDDTSGHDYFHAERVAQLAVKLYQQDHYSIITAQKEALTVMGYLHDIVDDKLTKKTKQRLQIITEILRLHQLDTMEINDIIYTITHMSYAQNLKQHYQLSLLGQYVQDSDRLDALGALGVARAFAYGGRHHRKIYDPAIKPVMIAGESARAYHRRKTTTINHFYEKLLQLPQQMNTNAGKILAQRRGAYMQQFLDEFINEWYSMY</sequence>
<feature type="domain" description="HD/PDEase" evidence="1">
    <location>
        <begin position="21"/>
        <end position="141"/>
    </location>
</feature>
<dbReference type="SMART" id="SM00471">
    <property type="entry name" value="HDc"/>
    <property type="match status" value="1"/>
</dbReference>
<name>A0A948TJR8_9LACO</name>